<evidence type="ECO:0000256" key="3">
    <source>
        <dbReference type="ARBA" id="ARBA00022741"/>
    </source>
</evidence>
<evidence type="ECO:0000256" key="7">
    <source>
        <dbReference type="RuleBase" id="RU000405"/>
    </source>
</evidence>
<feature type="compositionally biased region" description="Low complexity" evidence="8">
    <location>
        <begin position="1263"/>
        <end position="1282"/>
    </location>
</feature>
<reference evidence="10" key="1">
    <citation type="journal article" date="2020" name="bioRxiv">
        <title>Comparative genomics of Chlamydomonas.</title>
        <authorList>
            <person name="Craig R.J."/>
            <person name="Hasan A.R."/>
            <person name="Ness R.W."/>
            <person name="Keightley P.D."/>
        </authorList>
    </citation>
    <scope>NUCLEOTIDE SEQUENCE</scope>
    <source>
        <strain evidence="10">CCAP 11/173</strain>
    </source>
</reference>
<feature type="region of interest" description="Disordered" evidence="8">
    <location>
        <begin position="2142"/>
        <end position="2165"/>
    </location>
</feature>
<feature type="region of interest" description="Disordered" evidence="8">
    <location>
        <begin position="286"/>
        <end position="318"/>
    </location>
</feature>
<feature type="region of interest" description="Disordered" evidence="8">
    <location>
        <begin position="1916"/>
        <end position="1959"/>
    </location>
</feature>
<evidence type="ECO:0000256" key="8">
    <source>
        <dbReference type="SAM" id="MobiDB-lite"/>
    </source>
</evidence>
<dbReference type="InterPro" id="IPR018297">
    <property type="entry name" value="A/G_cyclase_CS"/>
</dbReference>
<feature type="domain" description="Guanylate cyclase" evidence="9">
    <location>
        <begin position="2263"/>
        <end position="2404"/>
    </location>
</feature>
<feature type="compositionally biased region" description="Gly residues" evidence="8">
    <location>
        <begin position="836"/>
        <end position="848"/>
    </location>
</feature>
<feature type="compositionally biased region" description="Basic and acidic residues" evidence="8">
    <location>
        <begin position="1346"/>
        <end position="1357"/>
    </location>
</feature>
<keyword evidence="2" id="KW-0812">Transmembrane</keyword>
<feature type="region of interest" description="Disordered" evidence="8">
    <location>
        <begin position="1511"/>
        <end position="1556"/>
    </location>
</feature>
<dbReference type="Gene3D" id="3.30.70.1230">
    <property type="entry name" value="Nucleotide cyclase"/>
    <property type="match status" value="1"/>
</dbReference>
<feature type="compositionally biased region" description="Gly residues" evidence="8">
    <location>
        <begin position="484"/>
        <end position="493"/>
    </location>
</feature>
<dbReference type="InterPro" id="IPR050401">
    <property type="entry name" value="Cyclic_nucleotide_synthase"/>
</dbReference>
<accession>A0A835WIL4</accession>
<protein>
    <recommendedName>
        <fullName evidence="9">Guanylate cyclase domain-containing protein</fullName>
    </recommendedName>
</protein>
<dbReference type="GO" id="GO:0035556">
    <property type="term" value="P:intracellular signal transduction"/>
    <property type="evidence" value="ECO:0007669"/>
    <property type="project" value="InterPro"/>
</dbReference>
<dbReference type="OrthoDB" id="552363at2759"/>
<feature type="compositionally biased region" description="Low complexity" evidence="8">
    <location>
        <begin position="610"/>
        <end position="629"/>
    </location>
</feature>
<comment type="subcellular location">
    <subcellularLocation>
        <location evidence="1">Membrane</location>
    </subcellularLocation>
</comment>
<sequence length="2467" mass="240947">MLQVESCLWHDGVGARSAAGASAATARRKAASAGRPAVLLRVTRVLAAAAPDSAAPGHGCSSPRGGLARAAPPVLQPAEGRRPAAVETAAGAGGLLLALSAPSAPLPGSAAGSSARAQRPRAAPEGHGGAQALMETVSMRGSSSGSSDIEGDGGGDGGAARRRPHQHQQLHKGREQPVLLPLLHGALRRGPVAAAAGLDAADRATAAAGAALQCAFDDGLCHVTVISFASGAVLFQNARSKALYGDLTVLQLWQQQKQKQHGTDGAAASAGQVLLQLLLSGATAEGGDGSVHGDPADSSDCASSAESEGAGDDGGDSGRLARKAVAQVLQQLGAGQTYNGVTQLAPPVFDLAGTLAAASAAAAALAMAGSLHGPAQGPAPAAARSPASAIGLAAAYSSDAGGGGAGLGGLLGPVHPLASPLDSLLTTQIAGGDSAATARALRTAAFSTATRHTRGSAPGGGDSTATNAALFTMDLLFGSAAGGGGGGGGGGRASGRHTSRSNGPDEVDRMLLAALASEGPGASNTPRAGGRGAGPTPRVPSAADTRRQPQPQPNLYPAGSLRLGNASVGLGAAFGTAAAAAAGAGTAADAATQQSAGATEAGADGGCGARTGAAAAPSAELSAPEPLLTSLPLLPGPGDLEMASSVPLLSRPSHGQQLLLSRLLRGNSRKAVSDRLTSVGAVEGGAVTGAAMGMASSKDGSMAGANPMASRSGCSGSTNLSSGGARLVAGEGHALVAAATLPDGPVSRQQQGPVASGGATAWHAGKGAPGTVPSPFTACDGTAAVYPADDSGGRHSGVVRNEPWPGALRAKQRVEEVLDVKSLVASAATTSSTSHGGDGGGGRGGSGPPEGRRRLLAAPELLALSYASGGSAGGGVGGGGGGGDGGSSEAVSAALVVLRPMDSSAAQLNSASGATGEPYADRMLVPDFACIPTGGAPAAAALAVAAADAGGGAGEVAYAAGAATGAGEAAGCGGSSSHLTGVCVPTRSSSTVYSSRASSRLWHFSGRLTGGSSVMVAAAVAVAAADTTGGGNGTGSSTGGTGCAWAGPAPVSLASFASGLPPPQDFGMAPTPSSALQKLLFGGAGPAAAAAAAAAGRTRMPVRRTVSSVAVLRQGSLQRSGGMVGPPSAVAAEEAMQRVATTTAADEEGLLLSACGSSSCAGGSDMAAPAPSTSDPDAGFEAAPPAALAPEGAAAAAEVTPMPHQQLQPLLVHSSRPSSAPAAGWPPALLRCSLPPALATIEDASMDLADVQQELLLARSATASNSRESAGRSSSHTRSSQGRNDDCGRDAVAARASDSGSGVCGLGAGGRGCGGKGSNGEETAEGGAIAQGPSSGSSKGALEPARPQEEGGVHGEGRGSGGLGSSSLQELPHAALFPAGFGSDLAAGLPNDDGGVVAVAGLRNDDGEVVAAAVQEGLLADAGGGGAAPATPGGVVAAGNASAVCEAGQGSRASGWGTPMHTTGIAGHMGVSVGASTNAGAGANGSSSGIPDSLLSGFSQAVAAVVKGASMATSSRSGGQARPRDPATGASSVDRDASASGCPSGGGSKGSSNTVGAAAPASAWAKLCWRQSSSHLQQDEGASCEDADMFTMAALAMPAGTGAAADGRASRQSGSTGMLDSGCGGGGDGGGGGGGCGSGNGGFSSLVFGGVAASSTTIAPALDLFLPLPHRTDGQQQQEQQQQEEEPPLLHQAQSVQRPQPTLAAAPPMDSRSAAEVEREDMGAREGLVVGVSSSTALGSNPPPSGALARDDSVGHPLSATAAGAPSGVRSFRSFSSSAQAARDWYEHLNMGPPVKPLTEGAISPSPHAAPGSRSTGRGTGAVTVAAAGSAAAAMPPPNDANSSQRSRRRRLPQRSDTSTRLQQLLTSFSELQQQQQQAAHLPPSPEPRTGTLTMSRAFSRVSNNSSAMMTQLPLDAAGGGLATPADNPSAPRSGGGMASAGRDATGSVGYVHSTHAPRSLRRPSVLLLRPRSNTSAQFSALPIAAAAVTPRGIAPGRAGATSPQLQFDLGASSPPPSRGFDGLGGAGSPQRKADNALPEEEATVPGVPTAGANAAAAGVAAVLGPAAVPATTTAADSRGALLGFAAYCSTGGSGSSAGNGAGGGPNSAAVPLSQHYRESREGRSSVPVLGATMTIAAAAPAGPAATGPEGFKADSGFGTEGGGGDEGELVLVVTQIDVTEQVEAHEPLLQLLQQEHKVLESIFPRHILEYLTLRGGDTAQAPQLCGGGGGGVGGGLGLVAGAMARDGLERLASLATSHTCVTILFTDIVGFTDMCSAATPYEVMCFLNSLYSRFDGLVDIYKVYKVETIGDCYMVAGGLVAYDQDGYKSVIAGEEDPLHAVRVMEFAKAMLRAAREVRMPHNGEPVRLRVGLHSGPVTSGVVGDRMPRFCLFGDTVNVASRMESTCRPGRIHVSAATQARLPNEPWRDLGMTAVKGKGEMRTFEWGGDADEHLDGQQLQRVLGLYL</sequence>
<evidence type="ECO:0000256" key="6">
    <source>
        <dbReference type="ARBA" id="ARBA00023239"/>
    </source>
</evidence>
<evidence type="ECO:0000256" key="2">
    <source>
        <dbReference type="ARBA" id="ARBA00022692"/>
    </source>
</evidence>
<evidence type="ECO:0000256" key="1">
    <source>
        <dbReference type="ARBA" id="ARBA00004370"/>
    </source>
</evidence>
<dbReference type="InterPro" id="IPR001054">
    <property type="entry name" value="A/G_cyclase"/>
</dbReference>
<keyword evidence="6 7" id="KW-0456">Lyase</keyword>
<evidence type="ECO:0000313" key="10">
    <source>
        <dbReference type="EMBL" id="KAG2448052.1"/>
    </source>
</evidence>
<dbReference type="SUPFAM" id="SSF55073">
    <property type="entry name" value="Nucleotide cyclase"/>
    <property type="match status" value="1"/>
</dbReference>
<feature type="compositionally biased region" description="Basic and acidic residues" evidence="8">
    <location>
        <begin position="1713"/>
        <end position="1722"/>
    </location>
</feature>
<name>A0A835WIL4_9CHLO</name>
<keyword evidence="3" id="KW-0547">Nucleotide-binding</keyword>
<dbReference type="PANTHER" id="PTHR11920:SF335">
    <property type="entry name" value="GUANYLATE CYCLASE"/>
    <property type="match status" value="1"/>
</dbReference>
<dbReference type="PROSITE" id="PS00452">
    <property type="entry name" value="GUANYLATE_CYCLASE_1"/>
    <property type="match status" value="1"/>
</dbReference>
<dbReference type="GO" id="GO:0001653">
    <property type="term" value="F:peptide receptor activity"/>
    <property type="evidence" value="ECO:0007669"/>
    <property type="project" value="TreeGrafter"/>
</dbReference>
<gene>
    <name evidence="10" type="ORF">HYH02_007079</name>
</gene>
<dbReference type="PANTHER" id="PTHR11920">
    <property type="entry name" value="GUANYLYL CYCLASE"/>
    <property type="match status" value="1"/>
</dbReference>
<feature type="region of interest" description="Disordered" evidence="8">
    <location>
        <begin position="1672"/>
        <end position="1722"/>
    </location>
</feature>
<dbReference type="GO" id="GO:0007168">
    <property type="term" value="P:receptor guanylyl cyclase signaling pathway"/>
    <property type="evidence" value="ECO:0007669"/>
    <property type="project" value="TreeGrafter"/>
</dbReference>
<feature type="compositionally biased region" description="Gly residues" evidence="8">
    <location>
        <begin position="2094"/>
        <end position="2106"/>
    </location>
</feature>
<dbReference type="EMBL" id="JAEHOD010000019">
    <property type="protein sequence ID" value="KAG2448052.1"/>
    <property type="molecule type" value="Genomic_DNA"/>
</dbReference>
<dbReference type="SMART" id="SM00044">
    <property type="entry name" value="CYCc"/>
    <property type="match status" value="1"/>
</dbReference>
<feature type="region of interest" description="Disordered" evidence="8">
    <location>
        <begin position="106"/>
        <end position="175"/>
    </location>
</feature>
<dbReference type="Pfam" id="PF00211">
    <property type="entry name" value="Guanylate_cyc"/>
    <property type="match status" value="1"/>
</dbReference>
<feature type="region of interest" description="Disordered" evidence="8">
    <location>
        <begin position="1995"/>
        <end position="2050"/>
    </location>
</feature>
<dbReference type="GO" id="GO:0004016">
    <property type="term" value="F:adenylate cyclase activity"/>
    <property type="evidence" value="ECO:0007669"/>
    <property type="project" value="TreeGrafter"/>
</dbReference>
<feature type="compositionally biased region" description="Low complexity" evidence="8">
    <location>
        <begin position="106"/>
        <end position="123"/>
    </location>
</feature>
<dbReference type="InterPro" id="IPR029787">
    <property type="entry name" value="Nucleotide_cyclase"/>
</dbReference>
<dbReference type="GO" id="GO:0000166">
    <property type="term" value="F:nucleotide binding"/>
    <property type="evidence" value="ECO:0007669"/>
    <property type="project" value="UniProtKB-KW"/>
</dbReference>
<keyword evidence="5" id="KW-0472">Membrane</keyword>
<organism evidence="10 11">
    <name type="scientific">Chlamydomonas schloesseri</name>
    <dbReference type="NCBI Taxonomy" id="2026947"/>
    <lineage>
        <taxon>Eukaryota</taxon>
        <taxon>Viridiplantae</taxon>
        <taxon>Chlorophyta</taxon>
        <taxon>core chlorophytes</taxon>
        <taxon>Chlorophyceae</taxon>
        <taxon>CS clade</taxon>
        <taxon>Chlamydomonadales</taxon>
        <taxon>Chlamydomonadaceae</taxon>
        <taxon>Chlamydomonas</taxon>
    </lineage>
</organism>
<dbReference type="PROSITE" id="PS50125">
    <property type="entry name" value="GUANYLATE_CYCLASE_2"/>
    <property type="match status" value="1"/>
</dbReference>
<feature type="compositionally biased region" description="Low complexity" evidence="8">
    <location>
        <begin position="296"/>
        <end position="308"/>
    </location>
</feature>
<feature type="region of interest" description="Disordered" evidence="8">
    <location>
        <begin position="484"/>
        <end position="504"/>
    </location>
</feature>
<feature type="compositionally biased region" description="Gly residues" evidence="8">
    <location>
        <begin position="1302"/>
        <end position="1318"/>
    </location>
</feature>
<feature type="region of interest" description="Disordered" evidence="8">
    <location>
        <begin position="609"/>
        <end position="629"/>
    </location>
</feature>
<keyword evidence="11" id="KW-1185">Reference proteome</keyword>
<keyword evidence="4" id="KW-1133">Transmembrane helix</keyword>
<feature type="region of interest" description="Disordered" evidence="8">
    <location>
        <begin position="51"/>
        <end position="71"/>
    </location>
</feature>
<feature type="compositionally biased region" description="Basic residues" evidence="8">
    <location>
        <begin position="160"/>
        <end position="171"/>
    </location>
</feature>
<feature type="region of interest" description="Disordered" evidence="8">
    <location>
        <begin position="827"/>
        <end position="852"/>
    </location>
</feature>
<dbReference type="Proteomes" id="UP000613740">
    <property type="component" value="Unassembled WGS sequence"/>
</dbReference>
<feature type="region of interest" description="Disordered" evidence="8">
    <location>
        <begin position="1603"/>
        <end position="1622"/>
    </location>
</feature>
<feature type="compositionally biased region" description="Low complexity" evidence="8">
    <location>
        <begin position="1812"/>
        <end position="1845"/>
    </location>
</feature>
<feature type="region of interest" description="Disordered" evidence="8">
    <location>
        <begin position="1792"/>
        <end position="1892"/>
    </location>
</feature>
<proteinExistence type="inferred from homology"/>
<comment type="caution">
    <text evidence="10">The sequence shown here is derived from an EMBL/GenBank/DDBJ whole genome shotgun (WGS) entry which is preliminary data.</text>
</comment>
<feature type="region of interest" description="Disordered" evidence="8">
    <location>
        <begin position="1262"/>
        <end position="1367"/>
    </location>
</feature>
<dbReference type="GO" id="GO:0004383">
    <property type="term" value="F:guanylate cyclase activity"/>
    <property type="evidence" value="ECO:0007669"/>
    <property type="project" value="TreeGrafter"/>
</dbReference>
<feature type="compositionally biased region" description="Low complexity" evidence="8">
    <location>
        <begin position="1862"/>
        <end position="1878"/>
    </location>
</feature>
<comment type="similarity">
    <text evidence="7">Belongs to the adenylyl cyclase class-4/guanylyl cyclase family.</text>
</comment>
<feature type="region of interest" description="Disordered" evidence="8">
    <location>
        <begin position="518"/>
        <end position="559"/>
    </location>
</feature>
<evidence type="ECO:0000313" key="11">
    <source>
        <dbReference type="Proteomes" id="UP000613740"/>
    </source>
</evidence>
<evidence type="ECO:0000256" key="4">
    <source>
        <dbReference type="ARBA" id="ARBA00022989"/>
    </source>
</evidence>
<evidence type="ECO:0000256" key="5">
    <source>
        <dbReference type="ARBA" id="ARBA00023136"/>
    </source>
</evidence>
<feature type="region of interest" description="Disordered" evidence="8">
    <location>
        <begin position="1734"/>
        <end position="1771"/>
    </location>
</feature>
<feature type="region of interest" description="Disordered" evidence="8">
    <location>
        <begin position="2094"/>
        <end position="2126"/>
    </location>
</feature>
<dbReference type="GO" id="GO:0005886">
    <property type="term" value="C:plasma membrane"/>
    <property type="evidence" value="ECO:0007669"/>
    <property type="project" value="TreeGrafter"/>
</dbReference>
<evidence type="ECO:0000259" key="9">
    <source>
        <dbReference type="PROSITE" id="PS50125"/>
    </source>
</evidence>
<dbReference type="CDD" id="cd07302">
    <property type="entry name" value="CHD"/>
    <property type="match status" value="1"/>
</dbReference>